<dbReference type="CDD" id="cd01913">
    <property type="entry name" value="protease_HslV"/>
    <property type="match status" value="1"/>
</dbReference>
<dbReference type="GO" id="GO:0005839">
    <property type="term" value="C:proteasome core complex"/>
    <property type="evidence" value="ECO:0007669"/>
    <property type="project" value="InterPro"/>
</dbReference>
<dbReference type="EMBL" id="VLTM01000154">
    <property type="protein sequence ID" value="KAA0148065.1"/>
    <property type="molecule type" value="Genomic_DNA"/>
</dbReference>
<dbReference type="GO" id="GO:0051603">
    <property type="term" value="P:proteolysis involved in protein catabolic process"/>
    <property type="evidence" value="ECO:0007669"/>
    <property type="project" value="InterPro"/>
</dbReference>
<dbReference type="EMBL" id="VLTL01000057">
    <property type="protein sequence ID" value="KAA0164373.1"/>
    <property type="molecule type" value="Genomic_DNA"/>
</dbReference>
<evidence type="ECO:0000313" key="9">
    <source>
        <dbReference type="Proteomes" id="UP000324907"/>
    </source>
</evidence>
<dbReference type="InterPro" id="IPR022281">
    <property type="entry name" value="ATP-dep_Prtase_HsIV_su"/>
</dbReference>
<dbReference type="NCBIfam" id="TIGR03692">
    <property type="entry name" value="ATP_dep_HslV"/>
    <property type="match status" value="1"/>
</dbReference>
<evidence type="ECO:0000313" key="8">
    <source>
        <dbReference type="Proteomes" id="UP000323011"/>
    </source>
</evidence>
<comment type="similarity">
    <text evidence="1">Belongs to the peptidase T1B family. HslV subfamily.</text>
</comment>
<name>A0A5A8C2W3_CAFRO</name>
<organism evidence="5 8">
    <name type="scientific">Cafeteria roenbergensis</name>
    <name type="common">Marine flagellate</name>
    <dbReference type="NCBI Taxonomy" id="33653"/>
    <lineage>
        <taxon>Eukaryota</taxon>
        <taxon>Sar</taxon>
        <taxon>Stramenopiles</taxon>
        <taxon>Bigyra</taxon>
        <taxon>Opalozoa</taxon>
        <taxon>Bicosoecida</taxon>
        <taxon>Cafeteriaceae</taxon>
        <taxon>Cafeteria</taxon>
    </lineage>
</organism>
<dbReference type="PANTHER" id="PTHR32194">
    <property type="entry name" value="METALLOPROTEASE TLDD"/>
    <property type="match status" value="1"/>
</dbReference>
<protein>
    <recommendedName>
        <fullName evidence="11">ATP-dependent protease subunit HslV</fullName>
    </recommendedName>
</protein>
<dbReference type="Proteomes" id="UP000323011">
    <property type="component" value="Unassembled WGS sequence"/>
</dbReference>
<keyword evidence="2" id="KW-0645">Protease</keyword>
<dbReference type="EMBL" id="VLTN01000077">
    <property type="protein sequence ID" value="KAA0146849.1"/>
    <property type="molecule type" value="Genomic_DNA"/>
</dbReference>
<evidence type="ECO:0000256" key="2">
    <source>
        <dbReference type="ARBA" id="ARBA00022670"/>
    </source>
</evidence>
<dbReference type="GO" id="GO:0004298">
    <property type="term" value="F:threonine-type endopeptidase activity"/>
    <property type="evidence" value="ECO:0007669"/>
    <property type="project" value="UniProtKB-KW"/>
</dbReference>
<dbReference type="InterPro" id="IPR029055">
    <property type="entry name" value="Ntn_hydrolases_N"/>
</dbReference>
<gene>
    <name evidence="7" type="ORF">FNF28_03913</name>
    <name evidence="5" type="ORF">FNF29_07825</name>
    <name evidence="6" type="ORF">FNF31_07481</name>
</gene>
<comment type="caution">
    <text evidence="5">The sequence shown here is derived from an EMBL/GenBank/DDBJ whole genome shotgun (WGS) entry which is preliminary data.</text>
</comment>
<evidence type="ECO:0000256" key="1">
    <source>
        <dbReference type="ARBA" id="ARBA00006053"/>
    </source>
</evidence>
<dbReference type="Proteomes" id="UP000324907">
    <property type="component" value="Unassembled WGS sequence"/>
</dbReference>
<dbReference type="AlphaFoldDB" id="A0A5A8C2W3"/>
<evidence type="ECO:0000313" key="7">
    <source>
        <dbReference type="EMBL" id="KAA0164373.1"/>
    </source>
</evidence>
<keyword evidence="8" id="KW-1185">Reference proteome</keyword>
<dbReference type="InterPro" id="IPR023333">
    <property type="entry name" value="Proteasome_suB-type"/>
</dbReference>
<dbReference type="OMA" id="WRTDKML"/>
<dbReference type="Gene3D" id="3.60.20.10">
    <property type="entry name" value="Glutamine Phosphoribosylpyrophosphate, subunit 1, domain 1"/>
    <property type="match status" value="1"/>
</dbReference>
<dbReference type="PANTHER" id="PTHR32194:SF7">
    <property type="entry name" value="ATP-DEPENDENT PROTEASE SUBUNIT HSLV"/>
    <property type="match status" value="1"/>
</dbReference>
<proteinExistence type="inferred from homology"/>
<reference evidence="8 9" key="1">
    <citation type="submission" date="2019-07" db="EMBL/GenBank/DDBJ databases">
        <title>Genomes of Cafeteria roenbergensis.</title>
        <authorList>
            <person name="Fischer M.G."/>
            <person name="Hackl T."/>
            <person name="Roman M."/>
        </authorList>
    </citation>
    <scope>NUCLEOTIDE SEQUENCE [LARGE SCALE GENOMIC DNA]</scope>
    <source>
        <strain evidence="5 8">BVI</strain>
        <strain evidence="6 10">Cflag</strain>
        <strain evidence="7 9">RCC970-E3</strain>
    </source>
</reference>
<dbReference type="Pfam" id="PF00227">
    <property type="entry name" value="Proteasome"/>
    <property type="match status" value="1"/>
</dbReference>
<dbReference type="NCBIfam" id="NF003964">
    <property type="entry name" value="PRK05456.1"/>
    <property type="match status" value="1"/>
</dbReference>
<accession>A0A5A8C2W3</accession>
<keyword evidence="4" id="KW-0378">Hydrolase</keyword>
<dbReference type="InterPro" id="IPR001353">
    <property type="entry name" value="Proteasome_sua/b"/>
</dbReference>
<evidence type="ECO:0000313" key="5">
    <source>
        <dbReference type="EMBL" id="KAA0146849.1"/>
    </source>
</evidence>
<sequence length="228" mass="23971">MYSSRGAWPGHAPASSDPMHIEAATHGWAAEPSMLAPRHATTIISVRKDGKVAVVGDGQVTLGSQVVKPNARKVRRIGAGDVIVGFAGATADALTLLERLEGKLEAHSNQLLRASVEMAKDWRTERYLRKLEAVMLASDGTVTLEITGNGEVLEPHDGIMAIGSGGAFARAAAKALMSTDLSAMEVATKAMEIASEMCVYTNSNFIKEELDIIAPAATDADDAGGDRS</sequence>
<dbReference type="SUPFAM" id="SSF56235">
    <property type="entry name" value="N-terminal nucleophile aminohydrolases (Ntn hydrolases)"/>
    <property type="match status" value="1"/>
</dbReference>
<evidence type="ECO:0000313" key="6">
    <source>
        <dbReference type="EMBL" id="KAA0148065.1"/>
    </source>
</evidence>
<dbReference type="Proteomes" id="UP000325113">
    <property type="component" value="Unassembled WGS sequence"/>
</dbReference>
<evidence type="ECO:0000256" key="3">
    <source>
        <dbReference type="ARBA" id="ARBA00022698"/>
    </source>
</evidence>
<evidence type="ECO:0000256" key="4">
    <source>
        <dbReference type="ARBA" id="ARBA00022801"/>
    </source>
</evidence>
<keyword evidence="3" id="KW-0888">Threonine protease</keyword>
<dbReference type="GO" id="GO:0009376">
    <property type="term" value="C:HslUV protease complex"/>
    <property type="evidence" value="ECO:0007669"/>
    <property type="project" value="InterPro"/>
</dbReference>
<dbReference type="PROSITE" id="PS51476">
    <property type="entry name" value="PROTEASOME_BETA_2"/>
    <property type="match status" value="1"/>
</dbReference>
<evidence type="ECO:0000313" key="10">
    <source>
        <dbReference type="Proteomes" id="UP000325113"/>
    </source>
</evidence>
<evidence type="ECO:0008006" key="11">
    <source>
        <dbReference type="Google" id="ProtNLM"/>
    </source>
</evidence>